<gene>
    <name evidence="4" type="ORF">L211DRAFT_838517</name>
    <name evidence="5" type="ORF">L211DRAFT_838518</name>
    <name evidence="3" type="ORF">L211DRAFT_844212</name>
</gene>
<feature type="transmembrane region" description="Helical" evidence="2">
    <location>
        <begin position="54"/>
        <end position="77"/>
    </location>
</feature>
<name>A0A3N4LL58_9PEZI</name>
<feature type="compositionally biased region" description="Polar residues" evidence="1">
    <location>
        <begin position="1"/>
        <end position="12"/>
    </location>
</feature>
<dbReference type="EMBL" id="ML121820">
    <property type="protein sequence ID" value="RPB17950.1"/>
    <property type="molecule type" value="Genomic_DNA"/>
</dbReference>
<feature type="transmembrane region" description="Helical" evidence="2">
    <location>
        <begin position="84"/>
        <end position="106"/>
    </location>
</feature>
<organism evidence="4 6">
    <name type="scientific">Terfezia boudieri ATCC MYA-4762</name>
    <dbReference type="NCBI Taxonomy" id="1051890"/>
    <lineage>
        <taxon>Eukaryota</taxon>
        <taxon>Fungi</taxon>
        <taxon>Dikarya</taxon>
        <taxon>Ascomycota</taxon>
        <taxon>Pezizomycotina</taxon>
        <taxon>Pezizomycetes</taxon>
        <taxon>Pezizales</taxon>
        <taxon>Pezizaceae</taxon>
        <taxon>Terfezia</taxon>
    </lineage>
</organism>
<keyword evidence="2" id="KW-0812">Transmembrane</keyword>
<keyword evidence="2" id="KW-0472">Membrane</keyword>
<evidence type="ECO:0000313" key="4">
    <source>
        <dbReference type="EMBL" id="RPB23663.1"/>
    </source>
</evidence>
<keyword evidence="6" id="KW-1185">Reference proteome</keyword>
<protein>
    <submittedName>
        <fullName evidence="4">Uncharacterized protein</fullName>
    </submittedName>
</protein>
<feature type="region of interest" description="Disordered" evidence="1">
    <location>
        <begin position="1"/>
        <end position="55"/>
    </location>
</feature>
<dbReference type="AlphaFoldDB" id="A0A3N4LL58"/>
<evidence type="ECO:0000313" key="3">
    <source>
        <dbReference type="EMBL" id="RPB17950.1"/>
    </source>
</evidence>
<feature type="compositionally biased region" description="Pro residues" evidence="1">
    <location>
        <begin position="36"/>
        <end position="51"/>
    </location>
</feature>
<dbReference type="Proteomes" id="UP000267821">
    <property type="component" value="Unassembled WGS sequence"/>
</dbReference>
<evidence type="ECO:0000313" key="5">
    <source>
        <dbReference type="EMBL" id="RPB23664.1"/>
    </source>
</evidence>
<proteinExistence type="predicted"/>
<evidence type="ECO:0000313" key="6">
    <source>
        <dbReference type="Proteomes" id="UP000267821"/>
    </source>
</evidence>
<evidence type="ECO:0000256" key="2">
    <source>
        <dbReference type="SAM" id="Phobius"/>
    </source>
</evidence>
<keyword evidence="2" id="KW-1133">Transmembrane helix</keyword>
<evidence type="ECO:0000256" key="1">
    <source>
        <dbReference type="SAM" id="MobiDB-lite"/>
    </source>
</evidence>
<dbReference type="EMBL" id="ML121545">
    <property type="protein sequence ID" value="RPB23664.1"/>
    <property type="molecule type" value="Genomic_DNA"/>
</dbReference>
<sequence>MAQHPNQTTQYPNREDTELGNQLPTPPPYPAHTLPPCAPPFSSSPPSPPTSSHPSASCLLLSLSAISLFGPIIYLSITVKMEKATISIILESIILCLLTLHFLIYVCTTFSGVKLSISCSSFKLSFLRKPVVLPDQAPDQAPDPALG</sequence>
<accession>A0A3N4LL58</accession>
<dbReference type="EMBL" id="ML121545">
    <property type="protein sequence ID" value="RPB23663.1"/>
    <property type="molecule type" value="Genomic_DNA"/>
</dbReference>
<reference evidence="4 6" key="1">
    <citation type="journal article" date="2018" name="Nat. Ecol. Evol.">
        <title>Pezizomycetes genomes reveal the molecular basis of ectomycorrhizal truffle lifestyle.</title>
        <authorList>
            <person name="Murat C."/>
            <person name="Payen T."/>
            <person name="Noel B."/>
            <person name="Kuo A."/>
            <person name="Morin E."/>
            <person name="Chen J."/>
            <person name="Kohler A."/>
            <person name="Krizsan K."/>
            <person name="Balestrini R."/>
            <person name="Da Silva C."/>
            <person name="Montanini B."/>
            <person name="Hainaut M."/>
            <person name="Levati E."/>
            <person name="Barry K.W."/>
            <person name="Belfiori B."/>
            <person name="Cichocki N."/>
            <person name="Clum A."/>
            <person name="Dockter R.B."/>
            <person name="Fauchery L."/>
            <person name="Guy J."/>
            <person name="Iotti M."/>
            <person name="Le Tacon F."/>
            <person name="Lindquist E.A."/>
            <person name="Lipzen A."/>
            <person name="Malagnac F."/>
            <person name="Mello A."/>
            <person name="Molinier V."/>
            <person name="Miyauchi S."/>
            <person name="Poulain J."/>
            <person name="Riccioni C."/>
            <person name="Rubini A."/>
            <person name="Sitrit Y."/>
            <person name="Splivallo R."/>
            <person name="Traeger S."/>
            <person name="Wang M."/>
            <person name="Zifcakova L."/>
            <person name="Wipf D."/>
            <person name="Zambonelli A."/>
            <person name="Paolocci F."/>
            <person name="Nowrousian M."/>
            <person name="Ottonello S."/>
            <person name="Baldrian P."/>
            <person name="Spatafora J.W."/>
            <person name="Henrissat B."/>
            <person name="Nagy L.G."/>
            <person name="Aury J.M."/>
            <person name="Wincker P."/>
            <person name="Grigoriev I.V."/>
            <person name="Bonfante P."/>
            <person name="Martin F.M."/>
        </authorList>
    </citation>
    <scope>NUCLEOTIDE SEQUENCE [LARGE SCALE GENOMIC DNA]</scope>
    <source>
        <strain evidence="4 6">ATCC MYA-4762</strain>
    </source>
</reference>